<gene>
    <name evidence="1" type="ORF">XELAEV_18038406mg</name>
</gene>
<reference evidence="2" key="1">
    <citation type="journal article" date="2016" name="Nature">
        <title>Genome evolution in the allotetraploid frog Xenopus laevis.</title>
        <authorList>
            <person name="Session A.M."/>
            <person name="Uno Y."/>
            <person name="Kwon T."/>
            <person name="Chapman J.A."/>
            <person name="Toyoda A."/>
            <person name="Takahashi S."/>
            <person name="Fukui A."/>
            <person name="Hikosaka A."/>
            <person name="Suzuki A."/>
            <person name="Kondo M."/>
            <person name="van Heeringen S.J."/>
            <person name="Quigley I."/>
            <person name="Heinz S."/>
            <person name="Ogino H."/>
            <person name="Ochi H."/>
            <person name="Hellsten U."/>
            <person name="Lyons J.B."/>
            <person name="Simakov O."/>
            <person name="Putnam N."/>
            <person name="Stites J."/>
            <person name="Kuroki Y."/>
            <person name="Tanaka T."/>
            <person name="Michiue T."/>
            <person name="Watanabe M."/>
            <person name="Bogdanovic O."/>
            <person name="Lister R."/>
            <person name="Georgiou G."/>
            <person name="Paranjpe S.S."/>
            <person name="van Kruijsbergen I."/>
            <person name="Shu S."/>
            <person name="Carlson J."/>
            <person name="Kinoshita T."/>
            <person name="Ohta Y."/>
            <person name="Mawaribuchi S."/>
            <person name="Jenkins J."/>
            <person name="Grimwood J."/>
            <person name="Schmutz J."/>
            <person name="Mitros T."/>
            <person name="Mozaffari S.V."/>
            <person name="Suzuki Y."/>
            <person name="Haramoto Y."/>
            <person name="Yamamoto T.S."/>
            <person name="Takagi C."/>
            <person name="Heald R."/>
            <person name="Miller K."/>
            <person name="Haudenschild C."/>
            <person name="Kitzman J."/>
            <person name="Nakayama T."/>
            <person name="Izutsu Y."/>
            <person name="Robert J."/>
            <person name="Fortriede J."/>
            <person name="Burns K."/>
            <person name="Lotay V."/>
            <person name="Karimi K."/>
            <person name="Yasuoka Y."/>
            <person name="Dichmann D.S."/>
            <person name="Flajnik M.F."/>
            <person name="Houston D.W."/>
            <person name="Shendure J."/>
            <person name="DuPasquier L."/>
            <person name="Vize P.D."/>
            <person name="Zorn A.M."/>
            <person name="Ito M."/>
            <person name="Marcotte E.M."/>
            <person name="Wallingford J.B."/>
            <person name="Ito Y."/>
            <person name="Asashima M."/>
            <person name="Ueno N."/>
            <person name="Matsuda Y."/>
            <person name="Veenstra G.J."/>
            <person name="Fujiyama A."/>
            <person name="Harland R.M."/>
            <person name="Taira M."/>
            <person name="Rokhsar D.S."/>
        </authorList>
    </citation>
    <scope>NUCLEOTIDE SEQUENCE [LARGE SCALE GENOMIC DNA]</scope>
    <source>
        <strain evidence="2">J</strain>
    </source>
</reference>
<dbReference type="Proteomes" id="UP000694892">
    <property type="component" value="Chromosome 8L"/>
</dbReference>
<evidence type="ECO:0000313" key="2">
    <source>
        <dbReference type="Proteomes" id="UP000694892"/>
    </source>
</evidence>
<dbReference type="EMBL" id="CM004480">
    <property type="protein sequence ID" value="OCT67124.1"/>
    <property type="molecule type" value="Genomic_DNA"/>
</dbReference>
<name>A0A974C5N9_XENLA</name>
<evidence type="ECO:0000313" key="1">
    <source>
        <dbReference type="EMBL" id="OCT67124.1"/>
    </source>
</evidence>
<sequence>MIYLPPKMCPVSVDKIKCCRPDRQCWSQKIKQTRAANLALLLYYIPVKHKHRIKGTNAGFECGDSAPVRGTQEPPPSSFF</sequence>
<accession>A0A974C5N9</accession>
<proteinExistence type="predicted"/>
<dbReference type="AlphaFoldDB" id="A0A974C5N9"/>
<organism evidence="1 2">
    <name type="scientific">Xenopus laevis</name>
    <name type="common">African clawed frog</name>
    <dbReference type="NCBI Taxonomy" id="8355"/>
    <lineage>
        <taxon>Eukaryota</taxon>
        <taxon>Metazoa</taxon>
        <taxon>Chordata</taxon>
        <taxon>Craniata</taxon>
        <taxon>Vertebrata</taxon>
        <taxon>Euteleostomi</taxon>
        <taxon>Amphibia</taxon>
        <taxon>Batrachia</taxon>
        <taxon>Anura</taxon>
        <taxon>Pipoidea</taxon>
        <taxon>Pipidae</taxon>
        <taxon>Xenopodinae</taxon>
        <taxon>Xenopus</taxon>
        <taxon>Xenopus</taxon>
    </lineage>
</organism>
<protein>
    <submittedName>
        <fullName evidence="1">Uncharacterized protein</fullName>
    </submittedName>
</protein>